<proteinExistence type="predicted"/>
<dbReference type="AlphaFoldDB" id="A0A9W4TR39"/>
<evidence type="ECO:0000313" key="4">
    <source>
        <dbReference type="Proteomes" id="UP001154255"/>
    </source>
</evidence>
<feature type="domain" description="Saccharopine dehydrogenase NADP binding" evidence="1">
    <location>
        <begin position="9"/>
        <end position="111"/>
    </location>
</feature>
<accession>A0A9W4TR39</accession>
<sequence length="371" mass="40445">MMTKNIPSIGIVGATGFIGRELVANLFNYSRLNLAVRDKQKAEILFQDNINMIEITEVDITKKEDIVHFCENCHIIINCIGPSYRILDQIASVALEVGAHYIDPSGDETLYNLLVSHENQNTSAILAAGMLPGLSGLLPRDLAENFDEIDQIVGYSGGIDYFSPAGAEEFIISLSNGFGRGGACIRAGGIKSSPYSPFVSRELSGVPPFDAYPFISNELVHICKDLSIKHGDWFNIFFDKHVLDYISVIAMSNNKTELVPNEFVEGLIKANALDTVGRTPFQLLAIEMQGKQYGQSCIMSSIIHAGSGAKLSASVSASAALAICKDDVPIGIHYAANILSPQTTIKDIQQWIPDFKHITFNKNTVEEEGVL</sequence>
<dbReference type="SUPFAM" id="SSF51735">
    <property type="entry name" value="NAD(P)-binding Rossmann-fold domains"/>
    <property type="match status" value="1"/>
</dbReference>
<keyword evidence="5" id="KW-1185">Reference proteome</keyword>
<dbReference type="PANTHER" id="PTHR43781:SF1">
    <property type="entry name" value="SACCHAROPINE DEHYDROGENASE"/>
    <property type="match status" value="1"/>
</dbReference>
<dbReference type="EMBL" id="CAMXCM010000008">
    <property type="protein sequence ID" value="CAI3955504.1"/>
    <property type="molecule type" value="Genomic_DNA"/>
</dbReference>
<dbReference type="PANTHER" id="PTHR43781">
    <property type="entry name" value="SACCHAROPINE DEHYDROGENASE"/>
    <property type="match status" value="1"/>
</dbReference>
<name>A0A9W4TR39_9PROT</name>
<organism evidence="2 4">
    <name type="scientific">Commensalibacter communis</name>
    <dbReference type="NCBI Taxonomy" id="2972786"/>
    <lineage>
        <taxon>Bacteria</taxon>
        <taxon>Pseudomonadati</taxon>
        <taxon>Pseudomonadota</taxon>
        <taxon>Alphaproteobacteria</taxon>
        <taxon>Acetobacterales</taxon>
        <taxon>Acetobacteraceae</taxon>
    </lineage>
</organism>
<dbReference type="EMBL" id="CAMXCS010000008">
    <property type="protein sequence ID" value="CAI3957682.1"/>
    <property type="molecule type" value="Genomic_DNA"/>
</dbReference>
<gene>
    <name evidence="3" type="ORF">R53529_LOCUS2098</name>
    <name evidence="2" type="ORF">R53530_LOCUS2095</name>
</gene>
<dbReference type="Proteomes" id="UP001154255">
    <property type="component" value="Unassembled WGS sequence"/>
</dbReference>
<evidence type="ECO:0000259" key="1">
    <source>
        <dbReference type="Pfam" id="PF03435"/>
    </source>
</evidence>
<dbReference type="InterPro" id="IPR036291">
    <property type="entry name" value="NAD(P)-bd_dom_sf"/>
</dbReference>
<dbReference type="Proteomes" id="UP001154259">
    <property type="component" value="Unassembled WGS sequence"/>
</dbReference>
<evidence type="ECO:0000313" key="5">
    <source>
        <dbReference type="Proteomes" id="UP001154259"/>
    </source>
</evidence>
<dbReference type="InterPro" id="IPR005097">
    <property type="entry name" value="Sacchrp_dh_NADP-bd"/>
</dbReference>
<evidence type="ECO:0000313" key="2">
    <source>
        <dbReference type="EMBL" id="CAI3955504.1"/>
    </source>
</evidence>
<reference evidence="2" key="1">
    <citation type="submission" date="2022-10" db="EMBL/GenBank/DDBJ databases">
        <authorList>
            <person name="Botero Cardona J."/>
        </authorList>
    </citation>
    <scope>NUCLEOTIDE SEQUENCE</scope>
    <source>
        <strain evidence="2">LMG 31819</strain>
        <strain evidence="3">R-53529</strain>
    </source>
</reference>
<protein>
    <submittedName>
        <fullName evidence="2 3">NADP-dependent (Lys9)</fullName>
    </submittedName>
</protein>
<dbReference type="Gene3D" id="3.40.50.720">
    <property type="entry name" value="NAD(P)-binding Rossmann-like Domain"/>
    <property type="match status" value="1"/>
</dbReference>
<dbReference type="Pfam" id="PF03435">
    <property type="entry name" value="Sacchrp_dh_NADP"/>
    <property type="match status" value="1"/>
</dbReference>
<evidence type="ECO:0000313" key="3">
    <source>
        <dbReference type="EMBL" id="CAI3957682.1"/>
    </source>
</evidence>
<comment type="caution">
    <text evidence="2">The sequence shown here is derived from an EMBL/GenBank/DDBJ whole genome shotgun (WGS) entry which is preliminary data.</text>
</comment>
<dbReference type="RefSeq" id="WP_271790517.1">
    <property type="nucleotide sequence ID" value="NZ_CAMXCM010000008.1"/>
</dbReference>